<gene>
    <name evidence="1" type="ORF">FA95DRAFT_116339</name>
</gene>
<proteinExistence type="predicted"/>
<reference evidence="1" key="2">
    <citation type="journal article" date="2022" name="New Phytol.">
        <title>Evolutionary transition to the ectomycorrhizal habit in the genomes of a hyperdiverse lineage of mushroom-forming fungi.</title>
        <authorList>
            <person name="Looney B."/>
            <person name="Miyauchi S."/>
            <person name="Morin E."/>
            <person name="Drula E."/>
            <person name="Courty P.E."/>
            <person name="Kohler A."/>
            <person name="Kuo A."/>
            <person name="LaButti K."/>
            <person name="Pangilinan J."/>
            <person name="Lipzen A."/>
            <person name="Riley R."/>
            <person name="Andreopoulos W."/>
            <person name="He G."/>
            <person name="Johnson J."/>
            <person name="Nolan M."/>
            <person name="Tritt A."/>
            <person name="Barry K.W."/>
            <person name="Grigoriev I.V."/>
            <person name="Nagy L.G."/>
            <person name="Hibbett D."/>
            <person name="Henrissat B."/>
            <person name="Matheny P.B."/>
            <person name="Labbe J."/>
            <person name="Martin F.M."/>
        </authorList>
    </citation>
    <scope>NUCLEOTIDE SEQUENCE</scope>
    <source>
        <strain evidence="1">FP105234-sp</strain>
    </source>
</reference>
<organism evidence="1 2">
    <name type="scientific">Auriscalpium vulgare</name>
    <dbReference type="NCBI Taxonomy" id="40419"/>
    <lineage>
        <taxon>Eukaryota</taxon>
        <taxon>Fungi</taxon>
        <taxon>Dikarya</taxon>
        <taxon>Basidiomycota</taxon>
        <taxon>Agaricomycotina</taxon>
        <taxon>Agaricomycetes</taxon>
        <taxon>Russulales</taxon>
        <taxon>Auriscalpiaceae</taxon>
        <taxon>Auriscalpium</taxon>
    </lineage>
</organism>
<evidence type="ECO:0000313" key="1">
    <source>
        <dbReference type="EMBL" id="KAI0037462.1"/>
    </source>
</evidence>
<reference evidence="1" key="1">
    <citation type="submission" date="2021-02" db="EMBL/GenBank/DDBJ databases">
        <authorList>
            <consortium name="DOE Joint Genome Institute"/>
            <person name="Ahrendt S."/>
            <person name="Looney B.P."/>
            <person name="Miyauchi S."/>
            <person name="Morin E."/>
            <person name="Drula E."/>
            <person name="Courty P.E."/>
            <person name="Chicoki N."/>
            <person name="Fauchery L."/>
            <person name="Kohler A."/>
            <person name="Kuo A."/>
            <person name="Labutti K."/>
            <person name="Pangilinan J."/>
            <person name="Lipzen A."/>
            <person name="Riley R."/>
            <person name="Andreopoulos W."/>
            <person name="He G."/>
            <person name="Johnson J."/>
            <person name="Barry K.W."/>
            <person name="Grigoriev I.V."/>
            <person name="Nagy L."/>
            <person name="Hibbett D."/>
            <person name="Henrissat B."/>
            <person name="Matheny P.B."/>
            <person name="Labbe J."/>
            <person name="Martin F."/>
        </authorList>
    </citation>
    <scope>NUCLEOTIDE SEQUENCE</scope>
    <source>
        <strain evidence="1">FP105234-sp</strain>
    </source>
</reference>
<comment type="caution">
    <text evidence="1">The sequence shown here is derived from an EMBL/GenBank/DDBJ whole genome shotgun (WGS) entry which is preliminary data.</text>
</comment>
<accession>A0ACB8R0T2</accession>
<dbReference type="EMBL" id="MU276940">
    <property type="protein sequence ID" value="KAI0037462.1"/>
    <property type="molecule type" value="Genomic_DNA"/>
</dbReference>
<dbReference type="Proteomes" id="UP000814033">
    <property type="component" value="Unassembled WGS sequence"/>
</dbReference>
<evidence type="ECO:0000313" key="2">
    <source>
        <dbReference type="Proteomes" id="UP000814033"/>
    </source>
</evidence>
<keyword evidence="2" id="KW-1185">Reference proteome</keyword>
<sequence length="76" mass="8410">MSARSSTHLFCSTNMPLSLSHWCPALCHSRRRDGTLATSISSRSLFLHRESNTFPGLSMTVLSLVPQLRLTPQPAL</sequence>
<name>A0ACB8R0T2_9AGAM</name>
<protein>
    <submittedName>
        <fullName evidence="1">Uncharacterized protein</fullName>
    </submittedName>
</protein>